<protein>
    <submittedName>
        <fullName evidence="2">DUF6879 family protein</fullName>
    </submittedName>
</protein>
<dbReference type="InterPro" id="IPR049244">
    <property type="entry name" value="DUF6879"/>
</dbReference>
<dbReference type="RefSeq" id="WP_345388788.1">
    <property type="nucleotide sequence ID" value="NZ_BAABHG010000003.1"/>
</dbReference>
<keyword evidence="3" id="KW-1185">Reference proteome</keyword>
<evidence type="ECO:0000313" key="2">
    <source>
        <dbReference type="EMBL" id="MFD2457460.1"/>
    </source>
</evidence>
<dbReference type="Pfam" id="PF21806">
    <property type="entry name" value="DUF6879"/>
    <property type="match status" value="1"/>
</dbReference>
<comment type="caution">
    <text evidence="2">The sequence shown here is derived from an EMBL/GenBank/DDBJ whole genome shotgun (WGS) entry which is preliminary data.</text>
</comment>
<feature type="domain" description="DUF6879" evidence="1">
    <location>
        <begin position="6"/>
        <end position="168"/>
    </location>
</feature>
<evidence type="ECO:0000259" key="1">
    <source>
        <dbReference type="Pfam" id="PF21806"/>
    </source>
</evidence>
<evidence type="ECO:0000313" key="3">
    <source>
        <dbReference type="Proteomes" id="UP001597419"/>
    </source>
</evidence>
<dbReference type="Proteomes" id="UP001597419">
    <property type="component" value="Unassembled WGS sequence"/>
</dbReference>
<gene>
    <name evidence="2" type="ORF">ACFSYJ_02570</name>
</gene>
<organism evidence="2 3">
    <name type="scientific">Amycolatopsis samaneae</name>
    <dbReference type="NCBI Taxonomy" id="664691"/>
    <lineage>
        <taxon>Bacteria</taxon>
        <taxon>Bacillati</taxon>
        <taxon>Actinomycetota</taxon>
        <taxon>Actinomycetes</taxon>
        <taxon>Pseudonocardiales</taxon>
        <taxon>Pseudonocardiaceae</taxon>
        <taxon>Amycolatopsis</taxon>
    </lineage>
</organism>
<accession>A0ABW5GAX4</accession>
<reference evidence="3" key="1">
    <citation type="journal article" date="2019" name="Int. J. Syst. Evol. Microbiol.">
        <title>The Global Catalogue of Microorganisms (GCM) 10K type strain sequencing project: providing services to taxonomists for standard genome sequencing and annotation.</title>
        <authorList>
            <consortium name="The Broad Institute Genomics Platform"/>
            <consortium name="The Broad Institute Genome Sequencing Center for Infectious Disease"/>
            <person name="Wu L."/>
            <person name="Ma J."/>
        </authorList>
    </citation>
    <scope>NUCLEOTIDE SEQUENCE [LARGE SCALE GENOMIC DNA]</scope>
    <source>
        <strain evidence="3">CGMCC 4.7643</strain>
    </source>
</reference>
<proteinExistence type="predicted"/>
<name>A0ABW5GAX4_9PSEU</name>
<dbReference type="EMBL" id="JBHUKU010000002">
    <property type="protein sequence ID" value="MFD2457460.1"/>
    <property type="molecule type" value="Genomic_DNA"/>
</dbReference>
<sequence>MALTHDEINALFTGFQQSAFRLETLQTYTIPSEQDSFQRFLAGKPKPKGYGEAWHALIRGKVESGKSMQRAKVVRRPLTDYSRYLLSRGVPANIAAGEDYRILDLTDRTVDLPEQDFWLFDDETVLLLNFNADGTLRDRTIADSGDLDRYRRWRDLALAEAVPWNEYRMP</sequence>